<reference evidence="4 5" key="1">
    <citation type="submission" date="2018-08" db="EMBL/GenBank/DDBJ databases">
        <title>A genome reference for cultivated species of the human gut microbiota.</title>
        <authorList>
            <person name="Zou Y."/>
            <person name="Xue W."/>
            <person name="Luo G."/>
        </authorList>
    </citation>
    <scope>NUCLEOTIDE SEQUENCE [LARGE SCALE GENOMIC DNA]</scope>
    <source>
        <strain evidence="4 5">AF25-11</strain>
    </source>
</reference>
<keyword evidence="2" id="KW-0175">Coiled coil</keyword>
<dbReference type="PANTHER" id="PTHR33795">
    <property type="entry name" value="INSERTION ELEMENT IS150 PROTEIN INSJ"/>
    <property type="match status" value="1"/>
</dbReference>
<dbReference type="Proteomes" id="UP000283652">
    <property type="component" value="Unassembled WGS sequence"/>
</dbReference>
<evidence type="ECO:0000256" key="2">
    <source>
        <dbReference type="SAM" id="Coils"/>
    </source>
</evidence>
<feature type="domain" description="Insertion element IS150 protein InsJ-like helix-turn-helix" evidence="3">
    <location>
        <begin position="141"/>
        <end position="193"/>
    </location>
</feature>
<evidence type="ECO:0000256" key="1">
    <source>
        <dbReference type="ARBA" id="ARBA00038232"/>
    </source>
</evidence>
<dbReference type="SUPFAM" id="SSF48295">
    <property type="entry name" value="TrpR-like"/>
    <property type="match status" value="3"/>
</dbReference>
<dbReference type="InterPro" id="IPR055247">
    <property type="entry name" value="InsJ-like_HTH"/>
</dbReference>
<organism evidence="4 5">
    <name type="scientific">Dorea formicigenerans</name>
    <dbReference type="NCBI Taxonomy" id="39486"/>
    <lineage>
        <taxon>Bacteria</taxon>
        <taxon>Bacillati</taxon>
        <taxon>Bacillota</taxon>
        <taxon>Clostridia</taxon>
        <taxon>Lachnospirales</taxon>
        <taxon>Lachnospiraceae</taxon>
        <taxon>Dorea</taxon>
    </lineage>
</organism>
<dbReference type="AlphaFoldDB" id="A0A412F7D3"/>
<protein>
    <submittedName>
        <fullName evidence="4">Transposase</fullName>
    </submittedName>
</protein>
<dbReference type="InterPro" id="IPR052057">
    <property type="entry name" value="IS150/IS1296_orfA-like"/>
</dbReference>
<evidence type="ECO:0000313" key="4">
    <source>
        <dbReference type="EMBL" id="RGR61608.1"/>
    </source>
</evidence>
<comment type="caution">
    <text evidence="4">The sequence shown here is derived from an EMBL/GenBank/DDBJ whole genome shotgun (WGS) entry which is preliminary data.</text>
</comment>
<dbReference type="InterPro" id="IPR036388">
    <property type="entry name" value="WH-like_DNA-bd_sf"/>
</dbReference>
<name>A0A412F7D3_9FIRM</name>
<feature type="domain" description="Insertion element IS150 protein InsJ-like helix-turn-helix" evidence="3">
    <location>
        <begin position="78"/>
        <end position="116"/>
    </location>
</feature>
<evidence type="ECO:0000259" key="3">
    <source>
        <dbReference type="Pfam" id="PF13518"/>
    </source>
</evidence>
<dbReference type="GO" id="GO:0043565">
    <property type="term" value="F:sequence-specific DNA binding"/>
    <property type="evidence" value="ECO:0007669"/>
    <property type="project" value="InterPro"/>
</dbReference>
<dbReference type="Gene3D" id="1.10.10.10">
    <property type="entry name" value="Winged helix-like DNA-binding domain superfamily/Winged helix DNA-binding domain"/>
    <property type="match status" value="1"/>
</dbReference>
<dbReference type="InterPro" id="IPR010921">
    <property type="entry name" value="Trp_repressor/repl_initiator"/>
</dbReference>
<dbReference type="Pfam" id="PF13518">
    <property type="entry name" value="HTH_28"/>
    <property type="match status" value="2"/>
</dbReference>
<gene>
    <name evidence="4" type="ORF">DWY33_00735</name>
</gene>
<dbReference type="PANTHER" id="PTHR33795:SF1">
    <property type="entry name" value="INSERTION ELEMENT IS150 PROTEIN INSJ"/>
    <property type="match status" value="1"/>
</dbReference>
<feature type="coiled-coil region" evidence="2">
    <location>
        <begin position="191"/>
        <end position="223"/>
    </location>
</feature>
<proteinExistence type="inferred from homology"/>
<dbReference type="EMBL" id="QRUK01000001">
    <property type="protein sequence ID" value="RGR61608.1"/>
    <property type="molecule type" value="Genomic_DNA"/>
</dbReference>
<sequence>MFTWKGAYLLGRKAKFSFETKIDIVLRCLKGQTSAYHEATLLGINSARVSEWISLYQSLGESGLITTSKNATYSDEIKTNAVLDYLNGKGSYAKICKKYGIRSSAQLRRWIMKYNSHEKIKSSGTGGTRIMTKGRKTTFEERVEIASYCISHNHNYVETADKFKVSYQQARNYTVKYEKDGINGLKDNRGKRKSEDSFSELERLRAELKLEKAKRKSAEMEASFLKILNEIERRRG</sequence>
<comment type="similarity">
    <text evidence="1">Belongs to the IS150/IS1296 orfA family.</text>
</comment>
<evidence type="ECO:0000313" key="5">
    <source>
        <dbReference type="Proteomes" id="UP000283652"/>
    </source>
</evidence>
<accession>A0A412F7D3</accession>